<dbReference type="EMBL" id="CM042059">
    <property type="protein sequence ID" value="KAI3680686.1"/>
    <property type="molecule type" value="Genomic_DNA"/>
</dbReference>
<protein>
    <submittedName>
        <fullName evidence="1">Uncharacterized protein</fullName>
    </submittedName>
</protein>
<accession>A0ACB8Y7B0</accession>
<reference evidence="1 2" key="2">
    <citation type="journal article" date="2022" name="Mol. Ecol. Resour.">
        <title>The genomes of chicory, endive, great burdock and yacon provide insights into Asteraceae paleo-polyploidization history and plant inulin production.</title>
        <authorList>
            <person name="Fan W."/>
            <person name="Wang S."/>
            <person name="Wang H."/>
            <person name="Wang A."/>
            <person name="Jiang F."/>
            <person name="Liu H."/>
            <person name="Zhao H."/>
            <person name="Xu D."/>
            <person name="Zhang Y."/>
        </authorList>
    </citation>
    <scope>NUCLEOTIDE SEQUENCE [LARGE SCALE GENOMIC DNA]</scope>
    <source>
        <strain evidence="2">cv. Niubang</strain>
    </source>
</reference>
<name>A0ACB8Y7B0_ARCLA</name>
<keyword evidence="2" id="KW-1185">Reference proteome</keyword>
<dbReference type="Proteomes" id="UP001055879">
    <property type="component" value="Linkage Group LG13"/>
</dbReference>
<comment type="caution">
    <text evidence="1">The sequence shown here is derived from an EMBL/GenBank/DDBJ whole genome shotgun (WGS) entry which is preliminary data.</text>
</comment>
<evidence type="ECO:0000313" key="1">
    <source>
        <dbReference type="EMBL" id="KAI3680686.1"/>
    </source>
</evidence>
<gene>
    <name evidence="1" type="ORF">L6452_35459</name>
</gene>
<reference evidence="2" key="1">
    <citation type="journal article" date="2022" name="Mol. Ecol. Resour.">
        <title>The genomes of chicory, endive, great burdock and yacon provide insights into Asteraceae palaeo-polyploidization history and plant inulin production.</title>
        <authorList>
            <person name="Fan W."/>
            <person name="Wang S."/>
            <person name="Wang H."/>
            <person name="Wang A."/>
            <person name="Jiang F."/>
            <person name="Liu H."/>
            <person name="Zhao H."/>
            <person name="Xu D."/>
            <person name="Zhang Y."/>
        </authorList>
    </citation>
    <scope>NUCLEOTIDE SEQUENCE [LARGE SCALE GENOMIC DNA]</scope>
    <source>
        <strain evidence="2">cv. Niubang</strain>
    </source>
</reference>
<organism evidence="1 2">
    <name type="scientific">Arctium lappa</name>
    <name type="common">Greater burdock</name>
    <name type="synonym">Lappa major</name>
    <dbReference type="NCBI Taxonomy" id="4217"/>
    <lineage>
        <taxon>Eukaryota</taxon>
        <taxon>Viridiplantae</taxon>
        <taxon>Streptophyta</taxon>
        <taxon>Embryophyta</taxon>
        <taxon>Tracheophyta</taxon>
        <taxon>Spermatophyta</taxon>
        <taxon>Magnoliopsida</taxon>
        <taxon>eudicotyledons</taxon>
        <taxon>Gunneridae</taxon>
        <taxon>Pentapetalae</taxon>
        <taxon>asterids</taxon>
        <taxon>campanulids</taxon>
        <taxon>Asterales</taxon>
        <taxon>Asteraceae</taxon>
        <taxon>Carduoideae</taxon>
        <taxon>Cardueae</taxon>
        <taxon>Arctiinae</taxon>
        <taxon>Arctium</taxon>
    </lineage>
</organism>
<sequence length="73" mass="8595">MSKLINAFTRTLYFSIRERWTKWYGLPYFPNWRRSSAVRLCLIEQAKEMVDLPSLKNVSTVRRRSVLETAAAA</sequence>
<proteinExistence type="predicted"/>
<evidence type="ECO:0000313" key="2">
    <source>
        <dbReference type="Proteomes" id="UP001055879"/>
    </source>
</evidence>